<keyword evidence="1" id="KW-0489">Methyltransferase</keyword>
<dbReference type="Proteomes" id="UP000808388">
    <property type="component" value="Unassembled WGS sequence"/>
</dbReference>
<protein>
    <submittedName>
        <fullName evidence="1">Class I SAM-dependent methyltransferase</fullName>
    </submittedName>
</protein>
<reference evidence="1" key="1">
    <citation type="submission" date="2020-07" db="EMBL/GenBank/DDBJ databases">
        <title>Huge and variable diversity of episymbiotic CPR bacteria and DPANN archaea in groundwater ecosystems.</title>
        <authorList>
            <person name="He C.Y."/>
            <person name="Keren R."/>
            <person name="Whittaker M."/>
            <person name="Farag I.F."/>
            <person name="Doudna J."/>
            <person name="Cate J.H.D."/>
            <person name="Banfield J.F."/>
        </authorList>
    </citation>
    <scope>NUCLEOTIDE SEQUENCE</scope>
    <source>
        <strain evidence="1">NC_groundwater_972_Pr1_S-0.2um_49_27</strain>
    </source>
</reference>
<proteinExistence type="predicted"/>
<dbReference type="GO" id="GO:0008168">
    <property type="term" value="F:methyltransferase activity"/>
    <property type="evidence" value="ECO:0007669"/>
    <property type="project" value="UniProtKB-KW"/>
</dbReference>
<dbReference type="GO" id="GO:0032259">
    <property type="term" value="P:methylation"/>
    <property type="evidence" value="ECO:0007669"/>
    <property type="project" value="UniProtKB-KW"/>
</dbReference>
<dbReference type="InterPro" id="IPR029063">
    <property type="entry name" value="SAM-dependent_MTases_sf"/>
</dbReference>
<gene>
    <name evidence="1" type="ORF">HY220_04305</name>
</gene>
<sequence>MRKIIRRIANYFGYEVMRLAQSLNNQPRYLWLNDQKFHEIYQDSLKATHKGDFFPSKVRNYTLIQLASYVSQRFHNYPEQNFVEAGIARGTTLFQLCSVLKGGRHKIYAFDSFQGLSARTKEDVTSEFDIEKSLPASKIGSDGGRMAYSLEDVRESLKDFDFIEYHKGWIPDSFAHVPERQYLFVHVDLDLYQPTLAAFAYFYPRLVAGGVMVCDDYGFMSWPGAYKAVEEFSRRYHEPVIRLPTGQAVIIKQARPEQINSSVSAHRAFRAESQIQQPARSF</sequence>
<dbReference type="InterPro" id="IPR008884">
    <property type="entry name" value="TylF_MeTrfase"/>
</dbReference>
<evidence type="ECO:0000313" key="1">
    <source>
        <dbReference type="EMBL" id="MBI3627932.1"/>
    </source>
</evidence>
<keyword evidence="1" id="KW-0808">Transferase</keyword>
<dbReference type="AlphaFoldDB" id="A0A9D6LSG0"/>
<dbReference type="Gene3D" id="3.40.50.150">
    <property type="entry name" value="Vaccinia Virus protein VP39"/>
    <property type="match status" value="1"/>
</dbReference>
<dbReference type="PANTHER" id="PTHR40036:SF1">
    <property type="entry name" value="MACROCIN O-METHYLTRANSFERASE"/>
    <property type="match status" value="1"/>
</dbReference>
<comment type="caution">
    <text evidence="1">The sequence shown here is derived from an EMBL/GenBank/DDBJ whole genome shotgun (WGS) entry which is preliminary data.</text>
</comment>
<dbReference type="EMBL" id="JACQCQ010000013">
    <property type="protein sequence ID" value="MBI3627932.1"/>
    <property type="molecule type" value="Genomic_DNA"/>
</dbReference>
<evidence type="ECO:0000313" key="2">
    <source>
        <dbReference type="Proteomes" id="UP000808388"/>
    </source>
</evidence>
<accession>A0A9D6LSG0</accession>
<dbReference type="Pfam" id="PF05711">
    <property type="entry name" value="TylF"/>
    <property type="match status" value="1"/>
</dbReference>
<name>A0A9D6LSG0_9BACT</name>
<dbReference type="PANTHER" id="PTHR40036">
    <property type="entry name" value="MACROCIN O-METHYLTRANSFERASE"/>
    <property type="match status" value="1"/>
</dbReference>
<organism evidence="1 2">
    <name type="scientific">Candidatus Sungiibacteriota bacterium</name>
    <dbReference type="NCBI Taxonomy" id="2750080"/>
    <lineage>
        <taxon>Bacteria</taxon>
        <taxon>Candidatus Sungiibacteriota</taxon>
    </lineage>
</organism>
<dbReference type="SUPFAM" id="SSF53335">
    <property type="entry name" value="S-adenosyl-L-methionine-dependent methyltransferases"/>
    <property type="match status" value="1"/>
</dbReference>